<comment type="caution">
    <text evidence="4">The sequence shown here is derived from an EMBL/GenBank/DDBJ whole genome shotgun (WGS) entry which is preliminary data.</text>
</comment>
<dbReference type="PROSITE" id="PS50921">
    <property type="entry name" value="ANTAR"/>
    <property type="match status" value="1"/>
</dbReference>
<feature type="modified residue" description="4-aspartylphosphate" evidence="1">
    <location>
        <position position="56"/>
    </location>
</feature>
<dbReference type="InterPro" id="IPR008327">
    <property type="entry name" value="Sig_transdc_resp-reg_antiterm"/>
</dbReference>
<dbReference type="InterPro" id="IPR011006">
    <property type="entry name" value="CheY-like_superfamily"/>
</dbReference>
<dbReference type="SMART" id="SM00448">
    <property type="entry name" value="REC"/>
    <property type="match status" value="1"/>
</dbReference>
<reference evidence="4" key="2">
    <citation type="journal article" date="2021" name="Microorganisms">
        <title>Bacterial Dimethylsulfoniopropionate Biosynthesis in the East China Sea.</title>
        <authorList>
            <person name="Liu J."/>
            <person name="Zhang Y."/>
            <person name="Liu J."/>
            <person name="Zhong H."/>
            <person name="Williams B.T."/>
            <person name="Zheng Y."/>
            <person name="Curson A.R.J."/>
            <person name="Sun C."/>
            <person name="Sun H."/>
            <person name="Song D."/>
            <person name="Wagner Mackenzie B."/>
            <person name="Bermejo Martinez A."/>
            <person name="Todd J.D."/>
            <person name="Zhang X.H."/>
        </authorList>
    </citation>
    <scope>NUCLEOTIDE SEQUENCE</scope>
    <source>
        <strain evidence="4">AESS21</strain>
    </source>
</reference>
<dbReference type="SMART" id="SM01012">
    <property type="entry name" value="ANTAR"/>
    <property type="match status" value="1"/>
</dbReference>
<dbReference type="InterPro" id="IPR005561">
    <property type="entry name" value="ANTAR"/>
</dbReference>
<dbReference type="AlphaFoldDB" id="A0A944CEC0"/>
<dbReference type="PROSITE" id="PS50110">
    <property type="entry name" value="RESPONSE_REGULATORY"/>
    <property type="match status" value="1"/>
</dbReference>
<name>A0A944CEC0_9HYPH</name>
<evidence type="ECO:0000259" key="3">
    <source>
        <dbReference type="PROSITE" id="PS50921"/>
    </source>
</evidence>
<dbReference type="SUPFAM" id="SSF52172">
    <property type="entry name" value="CheY-like"/>
    <property type="match status" value="1"/>
</dbReference>
<dbReference type="PANTHER" id="PTHR43367">
    <property type="match status" value="1"/>
</dbReference>
<dbReference type="EMBL" id="QTKU01000003">
    <property type="protein sequence ID" value="MBS8261042.1"/>
    <property type="molecule type" value="Genomic_DNA"/>
</dbReference>
<proteinExistence type="predicted"/>
<dbReference type="Gene3D" id="1.10.10.10">
    <property type="entry name" value="Winged helix-like DNA-binding domain superfamily/Winged helix DNA-binding domain"/>
    <property type="match status" value="1"/>
</dbReference>
<protein>
    <submittedName>
        <fullName evidence="4">ANTAR domain-containing protein</fullName>
    </submittedName>
</protein>
<dbReference type="Pfam" id="PF03861">
    <property type="entry name" value="ANTAR"/>
    <property type="match status" value="1"/>
</dbReference>
<evidence type="ECO:0000313" key="4">
    <source>
        <dbReference type="EMBL" id="MBS8261042.1"/>
    </source>
</evidence>
<dbReference type="RefSeq" id="WP_213216508.1">
    <property type="nucleotide sequence ID" value="NZ_QTKU01000003.1"/>
</dbReference>
<gene>
    <name evidence="4" type="ORF">DYI23_12510</name>
</gene>
<dbReference type="InterPro" id="IPR036388">
    <property type="entry name" value="WH-like_DNA-bd_sf"/>
</dbReference>
<reference evidence="4" key="1">
    <citation type="submission" date="2018-08" db="EMBL/GenBank/DDBJ databases">
        <authorList>
            <person name="Jin W."/>
            <person name="Wang H."/>
            <person name="Yang Y."/>
            <person name="Li M."/>
            <person name="Liu J."/>
        </authorList>
    </citation>
    <scope>NUCLEOTIDE SEQUENCE</scope>
    <source>
        <strain evidence="4">AESS21</strain>
    </source>
</reference>
<keyword evidence="1" id="KW-0597">Phosphoprotein</keyword>
<accession>A0A944CEC0</accession>
<evidence type="ECO:0000256" key="1">
    <source>
        <dbReference type="PROSITE-ProRule" id="PRU00169"/>
    </source>
</evidence>
<dbReference type="PANTHER" id="PTHR43367:SF1">
    <property type="entry name" value="TWO-COMPONENT RESPONSE REGULATOR-LIKE APRR6-RELATED"/>
    <property type="match status" value="1"/>
</dbReference>
<dbReference type="Gene3D" id="3.40.50.2300">
    <property type="match status" value="1"/>
</dbReference>
<organism evidence="4 5">
    <name type="scientific">Roseibium polysiphoniae</name>
    <dbReference type="NCBI Taxonomy" id="2571221"/>
    <lineage>
        <taxon>Bacteria</taxon>
        <taxon>Pseudomonadati</taxon>
        <taxon>Pseudomonadota</taxon>
        <taxon>Alphaproteobacteria</taxon>
        <taxon>Hyphomicrobiales</taxon>
        <taxon>Stappiaceae</taxon>
        <taxon>Roseibium</taxon>
    </lineage>
</organism>
<evidence type="ECO:0000259" key="2">
    <source>
        <dbReference type="PROSITE" id="PS50110"/>
    </source>
</evidence>
<dbReference type="Pfam" id="PF00072">
    <property type="entry name" value="Response_reg"/>
    <property type="match status" value="1"/>
</dbReference>
<dbReference type="GO" id="GO:0000160">
    <property type="term" value="P:phosphorelay signal transduction system"/>
    <property type="evidence" value="ECO:0007669"/>
    <property type="project" value="InterPro"/>
</dbReference>
<dbReference type="Proteomes" id="UP000705379">
    <property type="component" value="Unassembled WGS sequence"/>
</dbReference>
<dbReference type="InterPro" id="IPR001789">
    <property type="entry name" value="Sig_transdc_resp-reg_receiver"/>
</dbReference>
<sequence>MTPSLSILVIDDNKIRASIIEQGLRDAGHDKVIVADQMDGLLRKITTIEPDVIVIDLENPNRDQLEHIFQVTRAVQRPIAMFVDKSESGSIEAAVDAGVSAYVVDGLKKERVKPILDMAISRFRAYSRLNRELEEARTELAERKTIDRAKGIIMKSKGISEDEAYRLLRKTAMNQSRKIIEVAQGLVIASGLLED</sequence>
<feature type="domain" description="ANTAR" evidence="3">
    <location>
        <begin position="126"/>
        <end position="187"/>
    </location>
</feature>
<dbReference type="PIRSF" id="PIRSF036382">
    <property type="entry name" value="RR_antiterm"/>
    <property type="match status" value="1"/>
</dbReference>
<evidence type="ECO:0000313" key="5">
    <source>
        <dbReference type="Proteomes" id="UP000705379"/>
    </source>
</evidence>
<dbReference type="GO" id="GO:0003723">
    <property type="term" value="F:RNA binding"/>
    <property type="evidence" value="ECO:0007669"/>
    <property type="project" value="InterPro"/>
</dbReference>
<feature type="domain" description="Response regulatory" evidence="2">
    <location>
        <begin position="6"/>
        <end position="120"/>
    </location>
</feature>